<proteinExistence type="predicted"/>
<evidence type="ECO:0000313" key="2">
    <source>
        <dbReference type="Proteomes" id="UP000732105"/>
    </source>
</evidence>
<dbReference type="Gene3D" id="3.40.630.30">
    <property type="match status" value="1"/>
</dbReference>
<evidence type="ECO:0000313" key="1">
    <source>
        <dbReference type="EMBL" id="NOU60889.1"/>
    </source>
</evidence>
<keyword evidence="2" id="KW-1185">Reference proteome</keyword>
<comment type="caution">
    <text evidence="1">The sequence shown here is derived from an EMBL/GenBank/DDBJ whole genome shotgun (WGS) entry which is preliminary data.</text>
</comment>
<dbReference type="SUPFAM" id="SSF51182">
    <property type="entry name" value="RmlC-like cupins"/>
    <property type="match status" value="1"/>
</dbReference>
<sequence length="228" mass="26122">MTRLSDQSDEKLVTDIISESFKNNPSVISSLKNDHKINKRIKELAKYAFRTANRRKGVFLSSNDKGVAICYHFGGKKNSLADYWDQIMLLINAIGVRKLPAILQRESYIKKIRPQDGNYLYFWFFGVKESYRGSEAARELQTAIFRDSENKQLPIYLETSLEGNLLMEVEGLEAFTMNEGDMYIVKKGLQHRVSSQAECKILLIENKSTAHTGEVKSDITKDIKDQLQ</sequence>
<gene>
    <name evidence="1" type="ORF">ELS83_13780</name>
</gene>
<dbReference type="Proteomes" id="UP000732105">
    <property type="component" value="Unassembled WGS sequence"/>
</dbReference>
<dbReference type="InterPro" id="IPR011051">
    <property type="entry name" value="RmlC_Cupin_sf"/>
</dbReference>
<dbReference type="EMBL" id="RZNH01000024">
    <property type="protein sequence ID" value="NOU60889.1"/>
    <property type="molecule type" value="Genomic_DNA"/>
</dbReference>
<protein>
    <submittedName>
        <fullName evidence="1">Uncharacterized protein</fullName>
    </submittedName>
</protein>
<organism evidence="1 2">
    <name type="scientific">Marinifilum caeruleilacunae</name>
    <dbReference type="NCBI Taxonomy" id="2499076"/>
    <lineage>
        <taxon>Bacteria</taxon>
        <taxon>Pseudomonadati</taxon>
        <taxon>Bacteroidota</taxon>
        <taxon>Bacteroidia</taxon>
        <taxon>Marinilabiliales</taxon>
        <taxon>Marinifilaceae</taxon>
    </lineage>
</organism>
<dbReference type="InterPro" id="IPR014710">
    <property type="entry name" value="RmlC-like_jellyroll"/>
</dbReference>
<accession>A0ABX1WYC5</accession>
<name>A0ABX1WYC5_9BACT</name>
<dbReference type="RefSeq" id="WP_171596162.1">
    <property type="nucleotide sequence ID" value="NZ_RZNH01000024.1"/>
</dbReference>
<reference evidence="1 2" key="1">
    <citation type="submission" date="2018-12" db="EMBL/GenBank/DDBJ databases">
        <title>Marinifilum JC070 sp. nov., a marine bacterium isolated from Yongle Blue Hole in the South China Sea.</title>
        <authorList>
            <person name="Fu T."/>
        </authorList>
    </citation>
    <scope>NUCLEOTIDE SEQUENCE [LARGE SCALE GENOMIC DNA]</scope>
    <source>
        <strain evidence="1 2">JC070</strain>
    </source>
</reference>
<dbReference type="Gene3D" id="2.60.120.10">
    <property type="entry name" value="Jelly Rolls"/>
    <property type="match status" value="1"/>
</dbReference>